<keyword evidence="1" id="KW-0479">Metal-binding</keyword>
<evidence type="ECO:0000313" key="3">
    <source>
        <dbReference type="EMBL" id="KAG2470576.1"/>
    </source>
</evidence>
<keyword evidence="1" id="KW-0378">Hydrolase</keyword>
<dbReference type="Pfam" id="PF21170">
    <property type="entry name" value="FAN1_TPR"/>
    <property type="match status" value="1"/>
</dbReference>
<comment type="function">
    <text evidence="1">Nuclease required for the repair of DNA interstrand cross-links (ICL). Acts as a 5'-3' exonuclease that anchors at a cut end of DNA and cleaves DNA successively at every third nucleotide, allowing to excise an ICL from one strand through flanking incisions.</text>
</comment>
<feature type="domain" description="Fanconi-associated nuclease 1-like TPR" evidence="2">
    <location>
        <begin position="39"/>
        <end position="145"/>
    </location>
</feature>
<dbReference type="InterPro" id="IPR049132">
    <property type="entry name" value="FAN1-like_euk"/>
</dbReference>
<comment type="similarity">
    <text evidence="1">Belongs to the FAN1 family.</text>
</comment>
<comment type="subcellular location">
    <subcellularLocation>
        <location evidence="1">Nucleus</location>
    </subcellularLocation>
</comment>
<evidence type="ECO:0000259" key="2">
    <source>
        <dbReference type="Pfam" id="PF21170"/>
    </source>
</evidence>
<keyword evidence="1" id="KW-0234">DNA repair</keyword>
<evidence type="ECO:0000256" key="1">
    <source>
        <dbReference type="RuleBase" id="RU365033"/>
    </source>
</evidence>
<dbReference type="AlphaFoldDB" id="A0A8X8BWX4"/>
<feature type="non-terminal residue" evidence="3">
    <location>
        <position position="374"/>
    </location>
</feature>
<gene>
    <name evidence="3" type="primary">Fan1</name>
    <name evidence="3" type="ORF">GTO96_0006397</name>
</gene>
<dbReference type="InterPro" id="IPR033315">
    <property type="entry name" value="Fan1-like"/>
</dbReference>
<dbReference type="GO" id="GO:0046872">
    <property type="term" value="F:metal ion binding"/>
    <property type="evidence" value="ECO:0007669"/>
    <property type="project" value="UniProtKB-KW"/>
</dbReference>
<comment type="catalytic activity">
    <reaction evidence="1">
        <text>Hydrolytically removes 5'-nucleotides successively from the 3'-hydroxy termini of 3'-hydroxy-terminated oligonucleotides.</text>
        <dbReference type="EC" id="3.1.4.1"/>
    </reaction>
</comment>
<feature type="non-terminal residue" evidence="3">
    <location>
        <position position="1"/>
    </location>
</feature>
<dbReference type="Proteomes" id="UP000886611">
    <property type="component" value="Unassembled WGS sequence"/>
</dbReference>
<evidence type="ECO:0000313" key="4">
    <source>
        <dbReference type="Proteomes" id="UP000886611"/>
    </source>
</evidence>
<protein>
    <recommendedName>
        <fullName evidence="1">Fanconi-associated nuclease</fullName>
        <ecNumber evidence="1">3.1.4.1</ecNumber>
    </recommendedName>
</protein>
<keyword evidence="1" id="KW-0227">DNA damage</keyword>
<keyword evidence="1" id="KW-0464">Manganese</keyword>
<comment type="cofactor">
    <cofactor evidence="1">
        <name>Mg(2+)</name>
        <dbReference type="ChEBI" id="CHEBI:18420"/>
    </cofactor>
    <cofactor evidence="1">
        <name>Mn(2+)</name>
        <dbReference type="ChEBI" id="CHEBI:29035"/>
    </cofactor>
</comment>
<dbReference type="CDD" id="cd22326">
    <property type="entry name" value="FAN1-like"/>
    <property type="match status" value="1"/>
</dbReference>
<keyword evidence="1" id="KW-0539">Nucleus</keyword>
<comment type="caution">
    <text evidence="3">The sequence shown here is derived from an EMBL/GenBank/DDBJ whole genome shotgun (WGS) entry which is preliminary data.</text>
</comment>
<dbReference type="GO" id="GO:0017108">
    <property type="term" value="F:5'-flap endonuclease activity"/>
    <property type="evidence" value="ECO:0007669"/>
    <property type="project" value="TreeGrafter"/>
</dbReference>
<reference evidence="3 4" key="1">
    <citation type="journal article" date="2021" name="Cell">
        <title>Tracing the genetic footprints of vertebrate landing in non-teleost ray-finned fishes.</title>
        <authorList>
            <person name="Bi X."/>
            <person name="Wang K."/>
            <person name="Yang L."/>
            <person name="Pan H."/>
            <person name="Jiang H."/>
            <person name="Wei Q."/>
            <person name="Fang M."/>
            <person name="Yu H."/>
            <person name="Zhu C."/>
            <person name="Cai Y."/>
            <person name="He Y."/>
            <person name="Gan X."/>
            <person name="Zeng H."/>
            <person name="Yu D."/>
            <person name="Zhu Y."/>
            <person name="Jiang H."/>
            <person name="Qiu Q."/>
            <person name="Yang H."/>
            <person name="Zhang Y.E."/>
            <person name="Wang W."/>
            <person name="Zhu M."/>
            <person name="He S."/>
            <person name="Zhang G."/>
        </authorList>
    </citation>
    <scope>NUCLEOTIDE SEQUENCE [LARGE SCALE GENOMIC DNA]</scope>
    <source>
        <strain evidence="3">Bchr_013</strain>
    </source>
</reference>
<keyword evidence="1" id="KW-0460">Magnesium</keyword>
<dbReference type="GO" id="GO:0008409">
    <property type="term" value="F:5'-3' exonuclease activity"/>
    <property type="evidence" value="ECO:0007669"/>
    <property type="project" value="TreeGrafter"/>
</dbReference>
<dbReference type="PANTHER" id="PTHR15749:SF4">
    <property type="entry name" value="FANCONI-ASSOCIATED NUCLEASE 1"/>
    <property type="match status" value="1"/>
</dbReference>
<dbReference type="GO" id="GO:0004528">
    <property type="term" value="F:phosphodiesterase I activity"/>
    <property type="evidence" value="ECO:0007669"/>
    <property type="project" value="UniProtKB-EC"/>
</dbReference>
<keyword evidence="4" id="KW-1185">Reference proteome</keyword>
<keyword evidence="1" id="KW-0540">Nuclease</keyword>
<dbReference type="GO" id="GO:0036297">
    <property type="term" value="P:interstrand cross-link repair"/>
    <property type="evidence" value="ECO:0007669"/>
    <property type="project" value="InterPro"/>
</dbReference>
<dbReference type="InterPro" id="IPR049126">
    <property type="entry name" value="FAN1-like_TPR"/>
</dbReference>
<name>A0A8X8BWX4_POLSE</name>
<dbReference type="PANTHER" id="PTHR15749">
    <property type="entry name" value="FANCONI-ASSOCIATED NUCLEASE 1"/>
    <property type="match status" value="1"/>
</dbReference>
<sequence length="374" mass="42698">MFTPYCGLNAALFTVINRGIWLGSAISHLRKPLPSVWPSYFENLPVYLRCFTVGWVYTRILSRGVEVLQRLRMYKEAVEELRNLLSQSTYCPDSRGRWWDRLALNLQQHLKCIDQAIHCIKEGLSDPLVRTGHRLSLFQRAARMKESPSCKKHWKLLQDVPSMDVQDVSHVTIRGKMCPQTGMGKSVFLMEDIVQSQGQNENPSTSSETVMCSVEELALAHYRQQGFDQGIHGEGSTFSTLFGLLMWDIIFMGGIEDVFRNTYQVCPLDLHTDSFYENRKTPIEERLDLLQEASVETLQMLVAETWNSQQGKINPLVNWERFVSLEQAQNSILTAQDSMSSDHLEVALDEVGLGGWTPEVTVLEEIYQSSGQQR</sequence>
<accession>A0A8X8BWX4</accession>
<dbReference type="GO" id="GO:0005634">
    <property type="term" value="C:nucleus"/>
    <property type="evidence" value="ECO:0007669"/>
    <property type="project" value="UniProtKB-SubCell"/>
</dbReference>
<organism evidence="3 4">
    <name type="scientific">Polypterus senegalus</name>
    <name type="common">Senegal bichir</name>
    <dbReference type="NCBI Taxonomy" id="55291"/>
    <lineage>
        <taxon>Eukaryota</taxon>
        <taxon>Metazoa</taxon>
        <taxon>Chordata</taxon>
        <taxon>Craniata</taxon>
        <taxon>Vertebrata</taxon>
        <taxon>Euteleostomi</taxon>
        <taxon>Actinopterygii</taxon>
        <taxon>Polypteriformes</taxon>
        <taxon>Polypteridae</taxon>
        <taxon>Polypterus</taxon>
    </lineage>
</organism>
<proteinExistence type="inferred from homology"/>
<dbReference type="EC" id="3.1.4.1" evidence="1"/>
<dbReference type="EMBL" id="JAATIS010000094">
    <property type="protein sequence ID" value="KAG2470576.1"/>
    <property type="molecule type" value="Genomic_DNA"/>
</dbReference>
<dbReference type="GO" id="GO:0070336">
    <property type="term" value="F:flap-structured DNA binding"/>
    <property type="evidence" value="ECO:0007669"/>
    <property type="project" value="TreeGrafter"/>
</dbReference>